<dbReference type="CDD" id="cd19067">
    <property type="entry name" value="PfuEndoQ-like"/>
    <property type="match status" value="1"/>
</dbReference>
<dbReference type="Proteomes" id="UP000245624">
    <property type="component" value="Unassembled WGS sequence"/>
</dbReference>
<comment type="caution">
    <text evidence="1">The sequence shown here is derived from an EMBL/GenBank/DDBJ whole genome shotgun (WGS) entry which is preliminary data.</text>
</comment>
<dbReference type="AlphaFoldDB" id="A0A317L153"/>
<dbReference type="SUPFAM" id="SSF47781">
    <property type="entry name" value="RuvA domain 2-like"/>
    <property type="match status" value="1"/>
</dbReference>
<reference evidence="1 2" key="1">
    <citation type="submission" date="2018-05" db="EMBL/GenBank/DDBJ databases">
        <title>Genomic analysis of Gracilibacillus dipsosauri DD1 reveals novel features of a salt-tolerant amylase.</title>
        <authorList>
            <person name="Deutch C.E."/>
            <person name="Yang S."/>
        </authorList>
    </citation>
    <scope>NUCLEOTIDE SEQUENCE [LARGE SCALE GENOMIC DNA]</scope>
    <source>
        <strain evidence="1 2">DD1</strain>
    </source>
</reference>
<dbReference type="RefSeq" id="WP_109984227.1">
    <property type="nucleotide sequence ID" value="NZ_QGTD01000008.1"/>
</dbReference>
<dbReference type="EMBL" id="QGTD01000008">
    <property type="protein sequence ID" value="PWU68588.1"/>
    <property type="molecule type" value="Genomic_DNA"/>
</dbReference>
<evidence type="ECO:0000313" key="1">
    <source>
        <dbReference type="EMBL" id="PWU68588.1"/>
    </source>
</evidence>
<name>A0A317L153_9BACI</name>
<dbReference type="Gene3D" id="3.20.20.140">
    <property type="entry name" value="Metal-dependent hydrolases"/>
    <property type="match status" value="1"/>
</dbReference>
<dbReference type="PANTHER" id="PTHR40084">
    <property type="entry name" value="PHOSPHOHYDROLASE, PHP FAMILY"/>
    <property type="match status" value="1"/>
</dbReference>
<organism evidence="1 2">
    <name type="scientific">Gracilibacillus dipsosauri</name>
    <dbReference type="NCBI Taxonomy" id="178340"/>
    <lineage>
        <taxon>Bacteria</taxon>
        <taxon>Bacillati</taxon>
        <taxon>Bacillota</taxon>
        <taxon>Bacilli</taxon>
        <taxon>Bacillales</taxon>
        <taxon>Bacillaceae</taxon>
        <taxon>Gracilibacillus</taxon>
    </lineage>
</organism>
<dbReference type="Gene3D" id="1.10.150.20">
    <property type="entry name" value="5' to 3' exonuclease, C-terminal subdomain"/>
    <property type="match status" value="1"/>
</dbReference>
<gene>
    <name evidence="1" type="ORF">DLJ74_09125</name>
</gene>
<sequence length="383" mass="43073">MNTFFADLHIHIGRNKFGKPVKITGSKSLTITNVLKEASERKGMDLVGVIDCHAPAVMSELEDAIQDQMAVELEEGGVRYQNTTLLLGSEIEIYDNHCRGPIHVLCYFPTINKMKQFSQWLVGKMRNLELSSQRFYGEAVELQRTVKELDGLFIPAHIFTPFKSLYGKGVHRSLKEVLDPSLIDAIELGLSSDTQMADQIKELHEYPFLSNSDAHSLAKIGREYQQLQMKAANFDEWYKALRNVDGRKIIANYGLNPKLGKYHNTVCKECLSPIKETPCPHCGATSMIKGVADRIMELSSNGESPERPPYIYQVPLEYVPGLGKKTFEKLLDHFDNEMNIIHFVEKNDLIDVVGEKIANSIINIRKGKVEIITGGGGRYGKIT</sequence>
<protein>
    <submittedName>
        <fullName evidence="1">TIGR00375 family protein</fullName>
    </submittedName>
</protein>
<keyword evidence="2" id="KW-1185">Reference proteome</keyword>
<proteinExistence type="predicted"/>
<dbReference type="OrthoDB" id="9810135at2"/>
<dbReference type="InterPro" id="IPR016195">
    <property type="entry name" value="Pol/histidinol_Pase-like"/>
</dbReference>
<dbReference type="InterPro" id="IPR010994">
    <property type="entry name" value="RuvA_2-like"/>
</dbReference>
<dbReference type="Pfam" id="PF13263">
    <property type="entry name" value="PHP_C"/>
    <property type="match status" value="1"/>
</dbReference>
<dbReference type="PANTHER" id="PTHR40084:SF1">
    <property type="entry name" value="PHOSPHOTRANSFERASE"/>
    <property type="match status" value="1"/>
</dbReference>
<dbReference type="SUPFAM" id="SSF89550">
    <property type="entry name" value="PHP domain-like"/>
    <property type="match status" value="1"/>
</dbReference>
<evidence type="ECO:0000313" key="2">
    <source>
        <dbReference type="Proteomes" id="UP000245624"/>
    </source>
</evidence>
<accession>A0A317L153</accession>